<sequence>MSSRLLKLFIGLLVVAVPLLMFANVWRSHQYFDLENRVEALRNDQQEAVERNKRLITGISILRSPGRIITEARKLGMEMSGSDQLTVIDEDP</sequence>
<dbReference type="AlphaFoldDB" id="V5WG92"/>
<evidence type="ECO:0000313" key="2">
    <source>
        <dbReference type="Proteomes" id="UP000018680"/>
    </source>
</evidence>
<dbReference type="STRING" id="1307761.L21SP2_1156"/>
<accession>V5WG92</accession>
<organism evidence="1 2">
    <name type="scientific">Salinispira pacifica</name>
    <dbReference type="NCBI Taxonomy" id="1307761"/>
    <lineage>
        <taxon>Bacteria</taxon>
        <taxon>Pseudomonadati</taxon>
        <taxon>Spirochaetota</taxon>
        <taxon>Spirochaetia</taxon>
        <taxon>Spirochaetales</taxon>
        <taxon>Spirochaetaceae</taxon>
        <taxon>Salinispira</taxon>
    </lineage>
</organism>
<gene>
    <name evidence="1" type="ORF">L21SP2_1156</name>
</gene>
<keyword evidence="2" id="KW-1185">Reference proteome</keyword>
<name>V5WG92_9SPIO</name>
<proteinExistence type="predicted"/>
<dbReference type="HOGENOM" id="CLU_2411495_0_0_12"/>
<evidence type="ECO:0008006" key="3">
    <source>
        <dbReference type="Google" id="ProtNLM"/>
    </source>
</evidence>
<evidence type="ECO:0000313" key="1">
    <source>
        <dbReference type="EMBL" id="AHC14559.1"/>
    </source>
</evidence>
<dbReference type="Proteomes" id="UP000018680">
    <property type="component" value="Chromosome"/>
</dbReference>
<protein>
    <recommendedName>
        <fullName evidence="3">Cell division protein FtsL</fullName>
    </recommendedName>
</protein>
<reference evidence="1 2" key="1">
    <citation type="journal article" date="2015" name="Stand. Genomic Sci.">
        <title>Complete genome sequence and description of Salinispira pacifica gen. nov., sp. nov., a novel spirochaete isolated form a hypersaline microbial mat.</title>
        <authorList>
            <person name="Ben Hania W."/>
            <person name="Joseph M."/>
            <person name="Schumann P."/>
            <person name="Bunk B."/>
            <person name="Fiebig A."/>
            <person name="Sproer C."/>
            <person name="Klenk H.P."/>
            <person name="Fardeau M.L."/>
            <person name="Spring S."/>
        </authorList>
    </citation>
    <scope>NUCLEOTIDE SEQUENCE [LARGE SCALE GENOMIC DNA]</scope>
    <source>
        <strain evidence="1 2">L21-RPul-D2</strain>
    </source>
</reference>
<dbReference type="KEGG" id="slr:L21SP2_1156"/>
<dbReference type="EMBL" id="CP006939">
    <property type="protein sequence ID" value="AHC14559.1"/>
    <property type="molecule type" value="Genomic_DNA"/>
</dbReference>